<dbReference type="GO" id="GO:0046872">
    <property type="term" value="F:metal ion binding"/>
    <property type="evidence" value="ECO:0007669"/>
    <property type="project" value="UniProtKB-KW"/>
</dbReference>
<dbReference type="RefSeq" id="WP_073093568.1">
    <property type="nucleotide sequence ID" value="NZ_FQWY01000069.1"/>
</dbReference>
<dbReference type="Proteomes" id="UP000242329">
    <property type="component" value="Unassembled WGS sequence"/>
</dbReference>
<feature type="transmembrane region" description="Helical" evidence="11">
    <location>
        <begin position="5"/>
        <end position="25"/>
    </location>
</feature>
<evidence type="ECO:0000259" key="12">
    <source>
        <dbReference type="Pfam" id="PF01435"/>
    </source>
</evidence>
<dbReference type="InterPro" id="IPR001915">
    <property type="entry name" value="Peptidase_M48"/>
</dbReference>
<evidence type="ECO:0000256" key="11">
    <source>
        <dbReference type="SAM" id="Phobius"/>
    </source>
</evidence>
<dbReference type="Gene3D" id="3.30.2010.10">
    <property type="entry name" value="Metalloproteases ('zincins'), catalytic domain"/>
    <property type="match status" value="1"/>
</dbReference>
<evidence type="ECO:0000256" key="8">
    <source>
        <dbReference type="ARBA" id="ARBA00023049"/>
    </source>
</evidence>
<dbReference type="Pfam" id="PF01435">
    <property type="entry name" value="Peptidase_M48"/>
    <property type="match status" value="1"/>
</dbReference>
<keyword evidence="1" id="KW-1003">Cell membrane</keyword>
<proteinExistence type="inferred from homology"/>
<evidence type="ECO:0000256" key="10">
    <source>
        <dbReference type="RuleBase" id="RU003983"/>
    </source>
</evidence>
<protein>
    <submittedName>
        <fullName evidence="13">Heat shock protein HtpX</fullName>
    </submittedName>
</protein>
<reference evidence="14" key="1">
    <citation type="submission" date="2016-11" db="EMBL/GenBank/DDBJ databases">
        <authorList>
            <person name="Varghese N."/>
            <person name="Submissions S."/>
        </authorList>
    </citation>
    <scope>NUCLEOTIDE SEQUENCE [LARGE SCALE GENOMIC DNA]</scope>
    <source>
        <strain evidence="14">DSM 11003</strain>
    </source>
</reference>
<gene>
    <name evidence="13" type="ORF">SAMN02745221_02172</name>
</gene>
<keyword evidence="7 11" id="KW-1133">Transmembrane helix</keyword>
<keyword evidence="6 10" id="KW-0862">Zinc</keyword>
<dbReference type="GO" id="GO:0006508">
    <property type="term" value="P:proteolysis"/>
    <property type="evidence" value="ECO:0007669"/>
    <property type="project" value="UniProtKB-KW"/>
</dbReference>
<feature type="transmembrane region" description="Helical" evidence="11">
    <location>
        <begin position="45"/>
        <end position="62"/>
    </location>
</feature>
<evidence type="ECO:0000256" key="3">
    <source>
        <dbReference type="ARBA" id="ARBA00022692"/>
    </source>
</evidence>
<dbReference type="STRING" id="1123382.SAMN02745221_02172"/>
<keyword evidence="9 11" id="KW-0472">Membrane</keyword>
<keyword evidence="2 10" id="KW-0645">Protease</keyword>
<evidence type="ECO:0000256" key="5">
    <source>
        <dbReference type="ARBA" id="ARBA00022801"/>
    </source>
</evidence>
<sequence>MFLKIFRLIVFSLIVIINGFIAWMALYLTVSMFNTNLASSTVEQYTFLGAVAITVLLIWFGFSRLGENYMRAKLGLKPPIPQYLERLQPLFAEVCQRAGKNPEDYDLFISPENIYNAYAVGKRTIVVCYPMLSLPDDELKAVLAHELAHIEYKDTRVLLAANLMNTLGNISFGVIIAITIFVGSFVSSIQVDDRAGGGVLWQVLGKLWLIMIVAFLKLIAWILYKILEISFLAVGRGEEYRCDEYACRLGYGIPLASFLYRVESMEAGRKKNLWDKIKIQKKGFAETLFATHPPIRKRIERIGRILENRKN</sequence>
<keyword evidence="5 10" id="KW-0378">Hydrolase</keyword>
<keyword evidence="4" id="KW-0479">Metal-binding</keyword>
<dbReference type="GO" id="GO:0004222">
    <property type="term" value="F:metalloendopeptidase activity"/>
    <property type="evidence" value="ECO:0007669"/>
    <property type="project" value="InterPro"/>
</dbReference>
<dbReference type="PANTHER" id="PTHR43221">
    <property type="entry name" value="PROTEASE HTPX"/>
    <property type="match status" value="1"/>
</dbReference>
<evidence type="ECO:0000256" key="9">
    <source>
        <dbReference type="ARBA" id="ARBA00023136"/>
    </source>
</evidence>
<evidence type="ECO:0000256" key="1">
    <source>
        <dbReference type="ARBA" id="ARBA00022475"/>
    </source>
</evidence>
<evidence type="ECO:0000256" key="2">
    <source>
        <dbReference type="ARBA" id="ARBA00022670"/>
    </source>
</evidence>
<dbReference type="AlphaFoldDB" id="A0A1M5S575"/>
<keyword evidence="3 11" id="KW-0812">Transmembrane</keyword>
<keyword evidence="14" id="KW-1185">Reference proteome</keyword>
<dbReference type="OrthoDB" id="15218at2"/>
<dbReference type="EMBL" id="FQWY01000069">
    <property type="protein sequence ID" value="SHH33782.1"/>
    <property type="molecule type" value="Genomic_DNA"/>
</dbReference>
<evidence type="ECO:0000256" key="4">
    <source>
        <dbReference type="ARBA" id="ARBA00022723"/>
    </source>
</evidence>
<feature type="transmembrane region" description="Helical" evidence="11">
    <location>
        <begin position="166"/>
        <end position="187"/>
    </location>
</feature>
<evidence type="ECO:0000313" key="13">
    <source>
        <dbReference type="EMBL" id="SHH33782.1"/>
    </source>
</evidence>
<dbReference type="InterPro" id="IPR050083">
    <property type="entry name" value="HtpX_protease"/>
</dbReference>
<comment type="cofactor">
    <cofactor evidence="10">
        <name>Zn(2+)</name>
        <dbReference type="ChEBI" id="CHEBI:29105"/>
    </cofactor>
    <text evidence="10">Binds 1 zinc ion per subunit.</text>
</comment>
<dbReference type="PANTHER" id="PTHR43221:SF2">
    <property type="entry name" value="PROTEASE HTPX HOMOLOG"/>
    <property type="match status" value="1"/>
</dbReference>
<comment type="similarity">
    <text evidence="10">Belongs to the peptidase M48 family.</text>
</comment>
<keyword evidence="13" id="KW-0346">Stress response</keyword>
<accession>A0A1M5S575</accession>
<evidence type="ECO:0000256" key="7">
    <source>
        <dbReference type="ARBA" id="ARBA00022989"/>
    </source>
</evidence>
<organism evidence="13 14">
    <name type="scientific">Thermosyntropha lipolytica DSM 11003</name>
    <dbReference type="NCBI Taxonomy" id="1123382"/>
    <lineage>
        <taxon>Bacteria</taxon>
        <taxon>Bacillati</taxon>
        <taxon>Bacillota</taxon>
        <taxon>Clostridia</taxon>
        <taxon>Eubacteriales</taxon>
        <taxon>Syntrophomonadaceae</taxon>
        <taxon>Thermosyntropha</taxon>
    </lineage>
</organism>
<evidence type="ECO:0000256" key="6">
    <source>
        <dbReference type="ARBA" id="ARBA00022833"/>
    </source>
</evidence>
<feature type="transmembrane region" description="Helical" evidence="11">
    <location>
        <begin position="207"/>
        <end position="227"/>
    </location>
</feature>
<feature type="domain" description="Peptidase M48" evidence="12">
    <location>
        <begin position="85"/>
        <end position="302"/>
    </location>
</feature>
<evidence type="ECO:0000313" key="14">
    <source>
        <dbReference type="Proteomes" id="UP000242329"/>
    </source>
</evidence>
<keyword evidence="8 10" id="KW-0482">Metalloprotease</keyword>
<name>A0A1M5S575_9FIRM</name>